<sequence>MSRSRHKGASPLPRQLDSWSVDHPVAHAIRTGDRWFGAWQRQTCIPEAKLSRLTGIPVRRFAAIEYGGPLSRAELRGVSARPT</sequence>
<name>A0A562KCN3_SPHWJ</name>
<evidence type="ECO:0000313" key="1">
    <source>
        <dbReference type="EMBL" id="TWH93178.1"/>
    </source>
</evidence>
<evidence type="ECO:0000313" key="2">
    <source>
        <dbReference type="Proteomes" id="UP000316624"/>
    </source>
</evidence>
<dbReference type="RefSeq" id="WP_145073280.1">
    <property type="nucleotide sequence ID" value="NZ_JACIIY010000006.1"/>
</dbReference>
<organism evidence="1 2">
    <name type="scientific">Sphingobium wenxiniae (strain DSM 21828 / CGMCC 1.7748 / JZ-1)</name>
    <dbReference type="NCBI Taxonomy" id="595605"/>
    <lineage>
        <taxon>Bacteria</taxon>
        <taxon>Pseudomonadati</taxon>
        <taxon>Pseudomonadota</taxon>
        <taxon>Alphaproteobacteria</taxon>
        <taxon>Sphingomonadales</taxon>
        <taxon>Sphingomonadaceae</taxon>
        <taxon>Sphingobium</taxon>
    </lineage>
</organism>
<proteinExistence type="predicted"/>
<dbReference type="EMBL" id="VLKK01000007">
    <property type="protein sequence ID" value="TWH93178.1"/>
    <property type="molecule type" value="Genomic_DNA"/>
</dbReference>
<gene>
    <name evidence="1" type="ORF">IQ35_02085</name>
</gene>
<accession>A0A562KCN3</accession>
<keyword evidence="2" id="KW-1185">Reference proteome</keyword>
<dbReference type="AlphaFoldDB" id="A0A562KCN3"/>
<dbReference type="Proteomes" id="UP000316624">
    <property type="component" value="Unassembled WGS sequence"/>
</dbReference>
<reference evidence="1 2" key="1">
    <citation type="journal article" date="2015" name="Stand. Genomic Sci.">
        <title>Genomic Encyclopedia of Bacterial and Archaeal Type Strains, Phase III: the genomes of soil and plant-associated and newly described type strains.</title>
        <authorList>
            <person name="Whitman W.B."/>
            <person name="Woyke T."/>
            <person name="Klenk H.P."/>
            <person name="Zhou Y."/>
            <person name="Lilburn T.G."/>
            <person name="Beck B.J."/>
            <person name="De Vos P."/>
            <person name="Vandamme P."/>
            <person name="Eisen J.A."/>
            <person name="Garrity G."/>
            <person name="Hugenholtz P."/>
            <person name="Kyrpides N.C."/>
        </authorList>
    </citation>
    <scope>NUCLEOTIDE SEQUENCE [LARGE SCALE GENOMIC DNA]</scope>
    <source>
        <strain evidence="1 2">CGMCC 1.7748</strain>
    </source>
</reference>
<comment type="caution">
    <text evidence="1">The sequence shown here is derived from an EMBL/GenBank/DDBJ whole genome shotgun (WGS) entry which is preliminary data.</text>
</comment>
<protein>
    <submittedName>
        <fullName evidence="1">Uncharacterized protein</fullName>
    </submittedName>
</protein>